<dbReference type="PANTHER" id="PTHR42953:SF3">
    <property type="entry name" value="HIGH-AFFINITY ZINC UPTAKE SYSTEM PROTEIN ZNUA"/>
    <property type="match status" value="1"/>
</dbReference>
<protein>
    <recommendedName>
        <fullName evidence="2">High-affinity zinc uptake system protein ZnuA</fullName>
    </recommendedName>
</protein>
<feature type="chain" id="PRO_5046600918" description="High-affinity zinc uptake system protein ZnuA" evidence="6">
    <location>
        <begin position="25"/>
        <end position="302"/>
    </location>
</feature>
<reference evidence="8" key="1">
    <citation type="submission" date="2017-01" db="EMBL/GenBank/DDBJ databases">
        <title>Draft genome of the species Salinivibrio sharmensis.</title>
        <authorList>
            <person name="Lopez-Hermoso C."/>
            <person name="De La Haba R."/>
            <person name="Sanchez-Porro C."/>
            <person name="Ventosa A."/>
        </authorList>
    </citation>
    <scope>NUCLEOTIDE SEQUENCE [LARGE SCALE GENOMIC DNA]</scope>
    <source>
        <strain evidence="8">CBH463</strain>
    </source>
</reference>
<name>A0ABX3KL45_9GAMM</name>
<dbReference type="SUPFAM" id="SSF53807">
    <property type="entry name" value="Helical backbone' metal receptor"/>
    <property type="match status" value="1"/>
</dbReference>
<evidence type="ECO:0000256" key="3">
    <source>
        <dbReference type="ARBA" id="ARBA00022448"/>
    </source>
</evidence>
<evidence type="ECO:0000256" key="2">
    <source>
        <dbReference type="ARBA" id="ARBA00015915"/>
    </source>
</evidence>
<dbReference type="NCBIfam" id="NF007091">
    <property type="entry name" value="PRK09545.1"/>
    <property type="match status" value="1"/>
</dbReference>
<evidence type="ECO:0000256" key="5">
    <source>
        <dbReference type="ARBA" id="ARBA00022906"/>
    </source>
</evidence>
<dbReference type="Pfam" id="PF01297">
    <property type="entry name" value="ZnuA"/>
    <property type="match status" value="1"/>
</dbReference>
<dbReference type="EMBL" id="MUFC01000001">
    <property type="protein sequence ID" value="OOE90790.1"/>
    <property type="molecule type" value="Genomic_DNA"/>
</dbReference>
<dbReference type="InterPro" id="IPR050492">
    <property type="entry name" value="Bact_metal-bind_prot9"/>
</dbReference>
<comment type="caution">
    <text evidence="7">The sequence shown here is derived from an EMBL/GenBank/DDBJ whole genome shotgun (WGS) entry which is preliminary data.</text>
</comment>
<proteinExistence type="inferred from homology"/>
<keyword evidence="5" id="KW-0864">Zinc transport</keyword>
<organism evidence="7 8">
    <name type="scientific">Salinivibrio sharmensis</name>
    <dbReference type="NCBI Taxonomy" id="390883"/>
    <lineage>
        <taxon>Bacteria</taxon>
        <taxon>Pseudomonadati</taxon>
        <taxon>Pseudomonadota</taxon>
        <taxon>Gammaproteobacteria</taxon>
        <taxon>Vibrionales</taxon>
        <taxon>Vibrionaceae</taxon>
        <taxon>Salinivibrio</taxon>
    </lineage>
</organism>
<dbReference type="Gene3D" id="3.40.50.1980">
    <property type="entry name" value="Nitrogenase molybdenum iron protein domain"/>
    <property type="match status" value="2"/>
</dbReference>
<keyword evidence="5" id="KW-0862">Zinc</keyword>
<evidence type="ECO:0000313" key="8">
    <source>
        <dbReference type="Proteomes" id="UP000188627"/>
    </source>
</evidence>
<keyword evidence="3" id="KW-0813">Transport</keyword>
<evidence type="ECO:0000256" key="4">
    <source>
        <dbReference type="ARBA" id="ARBA00022729"/>
    </source>
</evidence>
<keyword evidence="5" id="KW-0406">Ion transport</keyword>
<evidence type="ECO:0000256" key="1">
    <source>
        <dbReference type="ARBA" id="ARBA00011028"/>
    </source>
</evidence>
<evidence type="ECO:0000313" key="7">
    <source>
        <dbReference type="EMBL" id="OOE90790.1"/>
    </source>
</evidence>
<evidence type="ECO:0000256" key="6">
    <source>
        <dbReference type="SAM" id="SignalP"/>
    </source>
</evidence>
<dbReference type="Proteomes" id="UP000188627">
    <property type="component" value="Unassembled WGS sequence"/>
</dbReference>
<dbReference type="PANTHER" id="PTHR42953">
    <property type="entry name" value="HIGH-AFFINITY ZINC UPTAKE SYSTEM PROTEIN ZNUA-RELATED"/>
    <property type="match status" value="1"/>
</dbReference>
<sequence length="302" mass="33276">MRGKMIARIVGVFIALLLALPAQATSVMTSIKPLQLIAAGLITEEDSLDVLLPPGASPHSYALKPSDIRALNQADVTIWVGPELELFLSKLLADKPSVLTLTQADNMPLRHFDGGHHHDHGHDHGEHNIDPHFWLGPKPTRVAAQAITEALIKAAPNKKEQYQANLARFNAQLDKTVANIEHDLSTKVQSGYFVFHDAYGYFEDAFGLEKTGHFTVDPSQKPGAKTLVTIRRGLLNHDATCIFTEPQFNPALIDAVTRHNDVNVFALDPLATSIQVAPDGYQVFLQDMGNRFTRCLKHETTD</sequence>
<keyword evidence="4 6" id="KW-0732">Signal</keyword>
<feature type="signal peptide" evidence="6">
    <location>
        <begin position="1"/>
        <end position="24"/>
    </location>
</feature>
<keyword evidence="8" id="KW-1185">Reference proteome</keyword>
<comment type="similarity">
    <text evidence="1">Belongs to the bacterial solute-binding protein 9 family.</text>
</comment>
<dbReference type="InterPro" id="IPR006127">
    <property type="entry name" value="ZnuA-like"/>
</dbReference>
<gene>
    <name evidence="7" type="ORF">BZG74_00710</name>
</gene>
<accession>A0ABX3KL45</accession>